<feature type="region of interest" description="Disordered" evidence="1">
    <location>
        <begin position="141"/>
        <end position="167"/>
    </location>
</feature>
<dbReference type="PANTHER" id="PTHR28049">
    <property type="entry name" value="TRANSMEMBRANE PROTEIN YOR223W"/>
    <property type="match status" value="1"/>
</dbReference>
<keyword evidence="2" id="KW-0472">Membrane</keyword>
<dbReference type="InterPro" id="IPR025390">
    <property type="entry name" value="Dsc3_C"/>
</dbReference>
<dbReference type="Proteomes" id="UP001562354">
    <property type="component" value="Unassembled WGS sequence"/>
</dbReference>
<feature type="domain" description="Ubiquitin-like" evidence="3">
    <location>
        <begin position="10"/>
        <end position="73"/>
    </location>
</feature>
<comment type="caution">
    <text evidence="4">The sequence shown here is derived from an EMBL/GenBank/DDBJ whole genome shotgun (WGS) entry which is preliminary data.</text>
</comment>
<evidence type="ECO:0000259" key="3">
    <source>
        <dbReference type="PROSITE" id="PS50053"/>
    </source>
</evidence>
<feature type="transmembrane region" description="Helical" evidence="2">
    <location>
        <begin position="240"/>
        <end position="258"/>
    </location>
</feature>
<keyword evidence="2" id="KW-0812">Transmembrane</keyword>
<protein>
    <recommendedName>
        <fullName evidence="3">Ubiquitin-like domain-containing protein</fullName>
    </recommendedName>
</protein>
<gene>
    <name evidence="4" type="ORF">AAFC00_002125</name>
</gene>
<feature type="transmembrane region" description="Helical" evidence="2">
    <location>
        <begin position="270"/>
        <end position="288"/>
    </location>
</feature>
<name>A0ABR3PGD1_9PEZI</name>
<dbReference type="Pfam" id="PF13373">
    <property type="entry name" value="Dsc3_C"/>
    <property type="match status" value="1"/>
</dbReference>
<dbReference type="InterPro" id="IPR019413">
    <property type="entry name" value="Dsc3_ub-like_dom"/>
</dbReference>
<dbReference type="RefSeq" id="XP_069201480.1">
    <property type="nucleotide sequence ID" value="XM_069341405.1"/>
</dbReference>
<proteinExistence type="predicted"/>
<organism evidence="4 5">
    <name type="scientific">Neodothiora populina</name>
    <dbReference type="NCBI Taxonomy" id="2781224"/>
    <lineage>
        <taxon>Eukaryota</taxon>
        <taxon>Fungi</taxon>
        <taxon>Dikarya</taxon>
        <taxon>Ascomycota</taxon>
        <taxon>Pezizomycotina</taxon>
        <taxon>Dothideomycetes</taxon>
        <taxon>Dothideomycetidae</taxon>
        <taxon>Dothideales</taxon>
        <taxon>Dothioraceae</taxon>
        <taxon>Neodothiora</taxon>
    </lineage>
</organism>
<accession>A0ABR3PGD1</accession>
<dbReference type="PANTHER" id="PTHR28049:SF1">
    <property type="entry name" value="DSC E3 UBIQUITIN LIGASE COMPLEX SUBUNIT 3"/>
    <property type="match status" value="1"/>
</dbReference>
<evidence type="ECO:0000313" key="5">
    <source>
        <dbReference type="Proteomes" id="UP001562354"/>
    </source>
</evidence>
<feature type="region of interest" description="Disordered" evidence="1">
    <location>
        <begin position="80"/>
        <end position="101"/>
    </location>
</feature>
<dbReference type="PROSITE" id="PS50053">
    <property type="entry name" value="UBIQUITIN_2"/>
    <property type="match status" value="1"/>
</dbReference>
<dbReference type="InterPro" id="IPR000626">
    <property type="entry name" value="Ubiquitin-like_dom"/>
</dbReference>
<feature type="compositionally biased region" description="Polar residues" evidence="1">
    <location>
        <begin position="141"/>
        <end position="160"/>
    </location>
</feature>
<sequence length="289" mass="31035">MAHSQNPIVVDLVIRFTVSEEDLIIRIESAQTTSSLSVKQKIRRQASTAIAGKRLRLIFAGRFLPDTAALSKCITIPPPPPAHVNHDVQGKGKSPATASSTSQAPRVIVNCSVGDLLTPAELVAESEAAEAADAVLVEGSASATSDVSNGEGSASKTTTAPAPRGFDRLLSQGFNPAAVAEMRAQYLQILSYTRTPDTMPSGDELRVLEDRWLDNNDARGSGAAEGGNEANPEDGGLEDMLWGNIIGFFWPVAMVLWFREEGMWTQRRRISVLTGMLVNLTFGFLRIAT</sequence>
<dbReference type="InterPro" id="IPR045226">
    <property type="entry name" value="Dsc3"/>
</dbReference>
<dbReference type="Gene3D" id="3.10.20.90">
    <property type="entry name" value="Phosphatidylinositol 3-kinase Catalytic Subunit, Chain A, domain 1"/>
    <property type="match status" value="1"/>
</dbReference>
<dbReference type="Pfam" id="PF10302">
    <property type="entry name" value="Dsc3_N"/>
    <property type="match status" value="1"/>
</dbReference>
<keyword evidence="2" id="KW-1133">Transmembrane helix</keyword>
<reference evidence="4 5" key="1">
    <citation type="submission" date="2024-07" db="EMBL/GenBank/DDBJ databases">
        <title>Draft sequence of the Neodothiora populina.</title>
        <authorList>
            <person name="Drown D.D."/>
            <person name="Schuette U.S."/>
            <person name="Buechlein A.B."/>
            <person name="Rusch D.R."/>
            <person name="Winton L.W."/>
            <person name="Adams G.A."/>
        </authorList>
    </citation>
    <scope>NUCLEOTIDE SEQUENCE [LARGE SCALE GENOMIC DNA]</scope>
    <source>
        <strain evidence="4 5">CPC 39397</strain>
    </source>
</reference>
<dbReference type="InterPro" id="IPR029071">
    <property type="entry name" value="Ubiquitin-like_domsf"/>
</dbReference>
<dbReference type="EMBL" id="JBFMKM010000007">
    <property type="protein sequence ID" value="KAL1305207.1"/>
    <property type="molecule type" value="Genomic_DNA"/>
</dbReference>
<dbReference type="SUPFAM" id="SSF54236">
    <property type="entry name" value="Ubiquitin-like"/>
    <property type="match status" value="1"/>
</dbReference>
<keyword evidence="5" id="KW-1185">Reference proteome</keyword>
<evidence type="ECO:0000313" key="4">
    <source>
        <dbReference type="EMBL" id="KAL1305207.1"/>
    </source>
</evidence>
<dbReference type="GeneID" id="95975827"/>
<evidence type="ECO:0000256" key="1">
    <source>
        <dbReference type="SAM" id="MobiDB-lite"/>
    </source>
</evidence>
<evidence type="ECO:0000256" key="2">
    <source>
        <dbReference type="SAM" id="Phobius"/>
    </source>
</evidence>